<gene>
    <name evidence="2" type="ORF">EDC22_11267</name>
</gene>
<dbReference type="Gene3D" id="2.40.33.20">
    <property type="entry name" value="PK beta-barrel domain-like"/>
    <property type="match status" value="1"/>
</dbReference>
<reference evidence="2 3" key="1">
    <citation type="submission" date="2019-03" db="EMBL/GenBank/DDBJ databases">
        <title>Genomic Encyclopedia of Type Strains, Phase IV (KMG-IV): sequencing the most valuable type-strain genomes for metagenomic binning, comparative biology and taxonomic classification.</title>
        <authorList>
            <person name="Goeker M."/>
        </authorList>
    </citation>
    <scope>NUCLEOTIDE SEQUENCE [LARGE SCALE GENOMIC DNA]</scope>
    <source>
        <strain evidence="2 3">DSM 19345</strain>
    </source>
</reference>
<feature type="domain" description="MOSC" evidence="1">
    <location>
        <begin position="104"/>
        <end position="254"/>
    </location>
</feature>
<evidence type="ECO:0000313" key="3">
    <source>
        <dbReference type="Proteomes" id="UP000295678"/>
    </source>
</evidence>
<name>A0A4R3M3L4_9HYPH</name>
<accession>A0A4R3M3L4</accession>
<evidence type="ECO:0000259" key="1">
    <source>
        <dbReference type="PROSITE" id="PS51340"/>
    </source>
</evidence>
<proteinExistence type="predicted"/>
<dbReference type="GO" id="GO:0030151">
    <property type="term" value="F:molybdenum ion binding"/>
    <property type="evidence" value="ECO:0007669"/>
    <property type="project" value="InterPro"/>
</dbReference>
<dbReference type="InterPro" id="IPR005302">
    <property type="entry name" value="MoCF_Sase_C"/>
</dbReference>
<dbReference type="InterPro" id="IPR005303">
    <property type="entry name" value="MOCOS_middle"/>
</dbReference>
<protein>
    <recommendedName>
        <fullName evidence="1">MOSC domain-containing protein</fullName>
    </recommendedName>
</protein>
<organism evidence="2 3">
    <name type="scientific">Tepidamorphus gemmatus</name>
    <dbReference type="NCBI Taxonomy" id="747076"/>
    <lineage>
        <taxon>Bacteria</taxon>
        <taxon>Pseudomonadati</taxon>
        <taxon>Pseudomonadota</taxon>
        <taxon>Alphaproteobacteria</taxon>
        <taxon>Hyphomicrobiales</taxon>
        <taxon>Tepidamorphaceae</taxon>
        <taxon>Tepidamorphus</taxon>
    </lineage>
</organism>
<dbReference type="SUPFAM" id="SSF50800">
    <property type="entry name" value="PK beta-barrel domain-like"/>
    <property type="match status" value="1"/>
</dbReference>
<dbReference type="EMBL" id="SMAK01000012">
    <property type="protein sequence ID" value="TCT05897.1"/>
    <property type="molecule type" value="Genomic_DNA"/>
</dbReference>
<sequence>MPTATLESIFRYPVKGLSPDQLESVTLAPGATLPFDRAWAIENGPSGFDSQHPAYLPKIKFLMLMKNERLAALETRFDEASCTLDVFRHGKRVTGGRLDDPLGCRLLEQFFAAYMDGELRGAPRILRSDGHSFSDVSAKVVSIASLASLREVERVAGRPVHPLRFRANLYVDGWLPWQEFMLVGETLRIGPSATVRVVARIVRCAATNVDPVSGARDMQIPRLIEGAFGHSDFGVYAEVTGAGTIRPGDTITRA</sequence>
<dbReference type="Pfam" id="PF03476">
    <property type="entry name" value="MOSC_N"/>
    <property type="match status" value="1"/>
</dbReference>
<keyword evidence="3" id="KW-1185">Reference proteome</keyword>
<dbReference type="GO" id="GO:0030170">
    <property type="term" value="F:pyridoxal phosphate binding"/>
    <property type="evidence" value="ECO:0007669"/>
    <property type="project" value="InterPro"/>
</dbReference>
<dbReference type="GO" id="GO:0003824">
    <property type="term" value="F:catalytic activity"/>
    <property type="evidence" value="ECO:0007669"/>
    <property type="project" value="InterPro"/>
</dbReference>
<dbReference type="Pfam" id="PF03473">
    <property type="entry name" value="MOSC"/>
    <property type="match status" value="1"/>
</dbReference>
<dbReference type="PROSITE" id="PS51340">
    <property type="entry name" value="MOSC"/>
    <property type="match status" value="1"/>
</dbReference>
<dbReference type="InterPro" id="IPR011037">
    <property type="entry name" value="Pyrv_Knase-like_insert_dom_sf"/>
</dbReference>
<dbReference type="Proteomes" id="UP000295678">
    <property type="component" value="Unassembled WGS sequence"/>
</dbReference>
<evidence type="ECO:0000313" key="2">
    <source>
        <dbReference type="EMBL" id="TCT05897.1"/>
    </source>
</evidence>
<dbReference type="AlphaFoldDB" id="A0A4R3M3L4"/>
<comment type="caution">
    <text evidence="2">The sequence shown here is derived from an EMBL/GenBank/DDBJ whole genome shotgun (WGS) entry which is preliminary data.</text>
</comment>
<dbReference type="RefSeq" id="WP_165926943.1">
    <property type="nucleotide sequence ID" value="NZ_SMAK01000012.1"/>
</dbReference>